<comment type="caution">
    <text evidence="3">The sequence shown here is derived from an EMBL/GenBank/DDBJ whole genome shotgun (WGS) entry which is preliminary data.</text>
</comment>
<sequence length="752" mass="86631">MSDYDFSSLNDKEFECLCADLLTCELGSRVERFKAGRDGGVDGRFFSLEGCEVIIQCKHWLKSGLSALIRSIENTEVEKVRKLKPKRYIFVTSLELSRANKIKIKNLLSPYILAESDIFGNEDLNDILSRNIEVERKHYKLWISSTNVLTTILNSAIVGRSRYKLEEIIEESNRYVVTQSHIQAMEKLENLHSVIITGSPGVGKTSLADQLCQYYTAKGYEFCFIENSLNEAEEIYRGESHQVFYFDDFLGRNFLLALDSHQDSHVINFIKRIERDKKKRFILTSRSNILNQGKRLSDLFDIKNVYRNEYELSISSLTEIDKARILYNHIWFGDLDEQYINEIYESRRYLQIIKHKNFNPRLISFITDSHRLSDIKPSEYWGYIDSTLSNPKDIWRNVLEAQVDDICKHVVVAVSLHGKSISEPRLRSLHSEISSRKIFSTESRDYESVVKLLAGALLNRSVLDKDHISYDLFNPSIADFVISNYLGDFNYIDDLLFCLKTPESISNLNSLKVSGVVDEIYYGNILESQLIRLSKLNNGNEIDSYKLRILYFGSSLLSPKGTVLEYIQSLVRSALSSGPCSHGIDYFEFINWSLSLGLISSDDKAFVEQLKDWVHEYEKDMEEFIPISKLVAVVDVPPSTLTEKFKEQYIEYLSDDITRDVIEAGILNGVYDADTCDYSEIADYVNDRFSELGITFEEADVDLVSECCDFDDVIQANINSSSHDDQQYETFKEQRYSMESTTDVINDLFERS</sequence>
<keyword evidence="3" id="KW-0540">Nuclease</keyword>
<organism evidence="3 4">
    <name type="scientific">Zhongshania aquimaris</name>
    <dbReference type="NCBI Taxonomy" id="2857107"/>
    <lineage>
        <taxon>Bacteria</taxon>
        <taxon>Pseudomonadati</taxon>
        <taxon>Pseudomonadota</taxon>
        <taxon>Gammaproteobacteria</taxon>
        <taxon>Cellvibrionales</taxon>
        <taxon>Spongiibacteraceae</taxon>
        <taxon>Zhongshania</taxon>
    </lineage>
</organism>
<evidence type="ECO:0000259" key="1">
    <source>
        <dbReference type="Pfam" id="PF04471"/>
    </source>
</evidence>
<keyword evidence="4" id="KW-1185">Reference proteome</keyword>
<evidence type="ECO:0000313" key="3">
    <source>
        <dbReference type="EMBL" id="MBW2942648.1"/>
    </source>
</evidence>
<dbReference type="Pfam" id="PF20720">
    <property type="entry name" value="nSTAND3"/>
    <property type="match status" value="1"/>
</dbReference>
<feature type="domain" description="Novel STAND NTPase 3" evidence="2">
    <location>
        <begin position="175"/>
        <end position="332"/>
    </location>
</feature>
<dbReference type="InterPro" id="IPR007560">
    <property type="entry name" value="Restrct_endonuc_IV_Mrr"/>
</dbReference>
<dbReference type="EMBL" id="JAHWDQ010000007">
    <property type="protein sequence ID" value="MBW2942648.1"/>
    <property type="molecule type" value="Genomic_DNA"/>
</dbReference>
<protein>
    <submittedName>
        <fullName evidence="3">Restriction endonuclease</fullName>
        <ecNumber evidence="3">3.1.21.-</ecNumber>
    </submittedName>
</protein>
<proteinExistence type="predicted"/>
<dbReference type="RefSeq" id="WP_219044895.1">
    <property type="nucleotide sequence ID" value="NZ_JAHWDQ010000007.1"/>
</dbReference>
<name>A0ABS6VWG1_9GAMM</name>
<dbReference type="Pfam" id="PF04471">
    <property type="entry name" value="Mrr_cat"/>
    <property type="match status" value="1"/>
</dbReference>
<keyword evidence="3" id="KW-0378">Hydrolase</keyword>
<feature type="domain" description="Restriction endonuclease type IV Mrr" evidence="1">
    <location>
        <begin position="8"/>
        <end position="101"/>
    </location>
</feature>
<dbReference type="GO" id="GO:0004519">
    <property type="term" value="F:endonuclease activity"/>
    <property type="evidence" value="ECO:0007669"/>
    <property type="project" value="UniProtKB-KW"/>
</dbReference>
<dbReference type="GO" id="GO:0016787">
    <property type="term" value="F:hydrolase activity"/>
    <property type="evidence" value="ECO:0007669"/>
    <property type="project" value="UniProtKB-KW"/>
</dbReference>
<gene>
    <name evidence="3" type="ORF">KXJ70_17755</name>
</gene>
<reference evidence="3" key="1">
    <citation type="submission" date="2021-07" db="EMBL/GenBank/DDBJ databases">
        <title>Zhongshania sp. CAU 1632 isolated from seawater.</title>
        <authorList>
            <person name="Kim W."/>
        </authorList>
    </citation>
    <scope>NUCLEOTIDE SEQUENCE</scope>
    <source>
        <strain evidence="3">CAU 1632</strain>
    </source>
</reference>
<keyword evidence="3" id="KW-0255">Endonuclease</keyword>
<dbReference type="EC" id="3.1.21.-" evidence="3"/>
<evidence type="ECO:0000313" key="4">
    <source>
        <dbReference type="Proteomes" id="UP001166291"/>
    </source>
</evidence>
<evidence type="ECO:0000259" key="2">
    <source>
        <dbReference type="Pfam" id="PF20720"/>
    </source>
</evidence>
<dbReference type="InterPro" id="IPR049050">
    <property type="entry name" value="nSTAND3"/>
</dbReference>
<accession>A0ABS6VWG1</accession>
<dbReference type="Proteomes" id="UP001166291">
    <property type="component" value="Unassembled WGS sequence"/>
</dbReference>